<dbReference type="Gene3D" id="3.30.365.10">
    <property type="entry name" value="Aldehyde oxidase/xanthine dehydrogenase, molybdopterin binding domain"/>
    <property type="match status" value="4"/>
</dbReference>
<dbReference type="Pfam" id="PF01315">
    <property type="entry name" value="Ald_Xan_dh_C"/>
    <property type="match status" value="1"/>
</dbReference>
<evidence type="ECO:0000259" key="4">
    <source>
        <dbReference type="SMART" id="SM01008"/>
    </source>
</evidence>
<sequence length="786" mass="84227">MIGRSIRRVEDRRFLTGRATYVGDVHLPGMLYAAFLRSPVPHGRITLLDTAAASRFQGVVAVLTAADIASRVRPIPLIRRPPTAHEALPAPPVLADGIVRYQGEPIALVVATSPALALDAVEAIQLEFETLPAVGSLNEARGATSPLVHPSLETNIAFSRRLQQGDVEAAFAKAAVRVRQEMRNNRVVPNPLEPRGMVAAYDPARQTLTCWLSTQRPHHTRWFLAEILGLPEQDIRVIMPDVGGAFGAKEPMYPDEVAVAYASMVLGAPVKWIETRSEHFLATTHGRDQLADLEIAADRDGRILGLRGEVWLNLGAYLYPNTSGVVLARTLPLLNGCYAIPAVDVTGYGVFTNTVPTGPYRGAGRPEGIYFIERLIDMVATKLEMDPVEIRRRNFVPRGAFPFTTVTGLTYDSGDYHVMLDRALELADYEGLRAAQREAREQGRLLGIGIAAYVELGGATPSTAAAMEGSSPLWESATMTADPSGGVTVRVGTAGHGQGHETAFAQIAASVLELPIESFRVEFGDTATAPFGFGTFGTRSMTIGGSAVYIAGQRLLDRAKRIAAILLECTPEDVDYCQGTFTVRGSPMRRVGFQDVCAAAYYSAAVHQQGESPGLTVQVTYDPPNYTYAAGVHLAVVEIDPSTGEVHLRRYIAVDDCGRAINPMIVEGQVHGGVAQGIGQALFEHAAYTPQAYFTSPSLLDYALPRASALPTIETALYEFPSPSNPLGVKGIGEGGAIAAPPTISNAVLDALRPFGVVHLDMPHTAEQLCQAIACMQTGREGGTGE</sequence>
<feature type="domain" description="Aldehyde oxidase/xanthine dehydrogenase a/b hammerhead" evidence="4">
    <location>
        <begin position="16"/>
        <end position="132"/>
    </location>
</feature>
<dbReference type="GO" id="GO:0005506">
    <property type="term" value="F:iron ion binding"/>
    <property type="evidence" value="ECO:0007669"/>
    <property type="project" value="InterPro"/>
</dbReference>
<dbReference type="InterPro" id="IPR037165">
    <property type="entry name" value="AldOxase/xan_DH_Mopterin-bd_sf"/>
</dbReference>
<dbReference type="InterPro" id="IPR036856">
    <property type="entry name" value="Ald_Oxase/Xan_DH_a/b_sf"/>
</dbReference>
<dbReference type="PANTHER" id="PTHR11908:SF132">
    <property type="entry name" value="ALDEHYDE OXIDASE 1-RELATED"/>
    <property type="match status" value="1"/>
</dbReference>
<dbReference type="GO" id="GO:0016491">
    <property type="term" value="F:oxidoreductase activity"/>
    <property type="evidence" value="ECO:0007669"/>
    <property type="project" value="UniProtKB-KW"/>
</dbReference>
<dbReference type="Gene3D" id="3.90.1170.50">
    <property type="entry name" value="Aldehyde oxidase/xanthine dehydrogenase, a/b hammerhead"/>
    <property type="match status" value="1"/>
</dbReference>
<evidence type="ECO:0000256" key="1">
    <source>
        <dbReference type="ARBA" id="ARBA00022505"/>
    </source>
</evidence>
<comment type="caution">
    <text evidence="5">The sequence shown here is derived from an EMBL/GenBank/DDBJ whole genome shotgun (WGS) entry which is preliminary data.</text>
</comment>
<keyword evidence="1" id="KW-0500">Molybdenum</keyword>
<dbReference type="SUPFAM" id="SSF56003">
    <property type="entry name" value="Molybdenum cofactor-binding domain"/>
    <property type="match status" value="1"/>
</dbReference>
<name>A0A831TFX3_9BACT</name>
<dbReference type="InterPro" id="IPR016208">
    <property type="entry name" value="Ald_Oxase/xanthine_DH-like"/>
</dbReference>
<dbReference type="InterPro" id="IPR046867">
    <property type="entry name" value="AldOxase/xan_DH_MoCoBD2"/>
</dbReference>
<dbReference type="AlphaFoldDB" id="A0A831TFX3"/>
<evidence type="ECO:0000256" key="2">
    <source>
        <dbReference type="ARBA" id="ARBA00023002"/>
    </source>
</evidence>
<dbReference type="EMBL" id="DSIY01000193">
    <property type="protein sequence ID" value="HEG91384.1"/>
    <property type="molecule type" value="Genomic_DNA"/>
</dbReference>
<organism evidence="5">
    <name type="scientific">Thermorudis peleae</name>
    <dbReference type="NCBI Taxonomy" id="1382356"/>
    <lineage>
        <taxon>Bacteria</taxon>
        <taxon>Pseudomonadati</taxon>
        <taxon>Thermomicrobiota</taxon>
        <taxon>Thermomicrobia</taxon>
        <taxon>Thermomicrobia incertae sedis</taxon>
        <taxon>Thermorudis</taxon>
    </lineage>
</organism>
<dbReference type="Pfam" id="PF20256">
    <property type="entry name" value="MoCoBD_2"/>
    <property type="match status" value="1"/>
</dbReference>
<comment type="cofactor">
    <cofactor evidence="3">
        <name>Mo-molybdopterin cytosine dinucleotide</name>
        <dbReference type="ChEBI" id="CHEBI:71308"/>
    </cofactor>
</comment>
<keyword evidence="2" id="KW-0560">Oxidoreductase</keyword>
<gene>
    <name evidence="5" type="ORF">ENP34_08070</name>
</gene>
<evidence type="ECO:0000256" key="3">
    <source>
        <dbReference type="ARBA" id="ARBA00053029"/>
    </source>
</evidence>
<proteinExistence type="predicted"/>
<evidence type="ECO:0000313" key="5">
    <source>
        <dbReference type="EMBL" id="HEG91384.1"/>
    </source>
</evidence>
<dbReference type="InterPro" id="IPR000674">
    <property type="entry name" value="Ald_Oxase/Xan_DH_a/b"/>
</dbReference>
<dbReference type="InterPro" id="IPR008274">
    <property type="entry name" value="AldOxase/xan_DH_MoCoBD1"/>
</dbReference>
<dbReference type="Pfam" id="PF02738">
    <property type="entry name" value="MoCoBD_1"/>
    <property type="match status" value="1"/>
</dbReference>
<dbReference type="PANTHER" id="PTHR11908">
    <property type="entry name" value="XANTHINE DEHYDROGENASE"/>
    <property type="match status" value="1"/>
</dbReference>
<protein>
    <submittedName>
        <fullName evidence="5">Xanthine dehydrogenase family protein molybdopterin-binding subunit</fullName>
    </submittedName>
</protein>
<dbReference type="FunFam" id="3.30.365.10:FF:000001">
    <property type="entry name" value="Xanthine dehydrogenase oxidase"/>
    <property type="match status" value="1"/>
</dbReference>
<accession>A0A831TFX3</accession>
<dbReference type="SMART" id="SM01008">
    <property type="entry name" value="Ald_Xan_dh_C"/>
    <property type="match status" value="1"/>
</dbReference>
<reference evidence="5" key="1">
    <citation type="journal article" date="2020" name="mSystems">
        <title>Genome- and Community-Level Interaction Insights into Carbon Utilization and Element Cycling Functions of Hydrothermarchaeota in Hydrothermal Sediment.</title>
        <authorList>
            <person name="Zhou Z."/>
            <person name="Liu Y."/>
            <person name="Xu W."/>
            <person name="Pan J."/>
            <person name="Luo Z.H."/>
            <person name="Li M."/>
        </authorList>
    </citation>
    <scope>NUCLEOTIDE SEQUENCE [LARGE SCALE GENOMIC DNA]</scope>
    <source>
        <strain evidence="5">SpSt-210</strain>
    </source>
</reference>
<dbReference type="SUPFAM" id="SSF54665">
    <property type="entry name" value="CO dehydrogenase molybdoprotein N-domain-like"/>
    <property type="match status" value="1"/>
</dbReference>